<evidence type="ECO:0000256" key="2">
    <source>
        <dbReference type="ARBA" id="ARBA00022801"/>
    </source>
</evidence>
<keyword evidence="2" id="KW-0378">Hydrolase</keyword>
<dbReference type="InterPro" id="IPR012223">
    <property type="entry name" value="TEII"/>
</dbReference>
<gene>
    <name evidence="4" type="ORF">SAMN02745857_02075</name>
</gene>
<evidence type="ECO:0000256" key="1">
    <source>
        <dbReference type="ARBA" id="ARBA00007169"/>
    </source>
</evidence>
<dbReference type="PANTHER" id="PTHR11487:SF0">
    <property type="entry name" value="S-ACYL FATTY ACID SYNTHASE THIOESTERASE, MEDIUM CHAIN"/>
    <property type="match status" value="1"/>
</dbReference>
<dbReference type="Gene3D" id="3.40.50.1820">
    <property type="entry name" value="alpha/beta hydrolase"/>
    <property type="match status" value="2"/>
</dbReference>
<accession>A0A1W1XM96</accession>
<dbReference type="Pfam" id="PF00975">
    <property type="entry name" value="Thioesterase"/>
    <property type="match status" value="2"/>
</dbReference>
<dbReference type="GO" id="GO:0016787">
    <property type="term" value="F:hydrolase activity"/>
    <property type="evidence" value="ECO:0007669"/>
    <property type="project" value="UniProtKB-KW"/>
</dbReference>
<keyword evidence="5" id="KW-1185">Reference proteome</keyword>
<proteinExistence type="inferred from homology"/>
<dbReference type="PANTHER" id="PTHR11487">
    <property type="entry name" value="THIOESTERASE"/>
    <property type="match status" value="1"/>
</dbReference>
<comment type="similarity">
    <text evidence="1">Belongs to the thioesterase family.</text>
</comment>
<feature type="domain" description="Thioesterase TesA-like" evidence="3">
    <location>
        <begin position="239"/>
        <end position="491"/>
    </location>
</feature>
<reference evidence="4 5" key="1">
    <citation type="submission" date="2017-04" db="EMBL/GenBank/DDBJ databases">
        <authorList>
            <person name="Afonso C.L."/>
            <person name="Miller P.J."/>
            <person name="Scott M.A."/>
            <person name="Spackman E."/>
            <person name="Goraichik I."/>
            <person name="Dimitrov K.M."/>
            <person name="Suarez D.L."/>
            <person name="Swayne D.E."/>
        </authorList>
    </citation>
    <scope>NUCLEOTIDE SEQUENCE [LARGE SCALE GENOMIC DNA]</scope>
    <source>
        <strain evidence="4 5">DSM 23236</strain>
    </source>
</reference>
<organism evidence="4 5">
    <name type="scientific">Andreprevotia lacus DSM 23236</name>
    <dbReference type="NCBI Taxonomy" id="1121001"/>
    <lineage>
        <taxon>Bacteria</taxon>
        <taxon>Pseudomonadati</taxon>
        <taxon>Pseudomonadota</taxon>
        <taxon>Betaproteobacteria</taxon>
        <taxon>Neisseriales</taxon>
        <taxon>Chitinibacteraceae</taxon>
        <taxon>Andreprevotia</taxon>
    </lineage>
</organism>
<protein>
    <submittedName>
        <fullName evidence="4">Thioesterase domain-containing protein</fullName>
    </submittedName>
</protein>
<dbReference type="STRING" id="1121001.SAMN02745857_02075"/>
<dbReference type="SUPFAM" id="SSF53474">
    <property type="entry name" value="alpha/beta-Hydrolases"/>
    <property type="match status" value="2"/>
</dbReference>
<dbReference type="InterPro" id="IPR029058">
    <property type="entry name" value="AB_hydrolase_fold"/>
</dbReference>
<dbReference type="InterPro" id="IPR020802">
    <property type="entry name" value="TesA-like"/>
</dbReference>
<dbReference type="RefSeq" id="WP_084090723.1">
    <property type="nucleotide sequence ID" value="NZ_FWXD01000010.1"/>
</dbReference>
<dbReference type="Proteomes" id="UP000192761">
    <property type="component" value="Unassembled WGS sequence"/>
</dbReference>
<sequence length="513" mass="55470">MRREWLAGTAPHGDGLMQPEALHVVTTQGSHVTGAAPFFVLRSNDASWPEAALLLRHLANIAPVCLIEVQDTSLFRTLEGLAAHVMAEMRSWKTDGAPYRFAGLGSAALLAYEVARQALMRDEPVGFVGALELPGAVAGVWSDWAAQYQLEPLPLTVHWFGTTPDAAGSLPQRMAGLAGSSLRQHLDSGQGHAAADACGDELVRCVAEVPAASRATPAELAYSSLMTIQSPRQPAEPYFCVPGAGASVFDFLPLASAMGSQVAVHGLQSRGMDGNLLPFGNIEAAVQVHLREIERVAPRQPLHLVGHSFGGWVAFELALRLQAQGRIVRSLTLLDSEAPGLSSRVGHEYSRVEALMLLVWLYEQASGQPLELTAEQFETAGHAGQLQLLHRQLVKVGLMPARSVPEHLRGTLRSFEAAIRTRYQPVGTFNGVARLVLVRGSNEFGDSATRRMQQAFEGWQNLAPGLELRIEKGNHVTLLKSPHIDSVAHWMKTDVPNPVPHSGPVHHGYRFAI</sequence>
<dbReference type="InterPro" id="IPR001031">
    <property type="entry name" value="Thioesterase"/>
</dbReference>
<name>A0A1W1XM96_9NEIS</name>
<dbReference type="SMART" id="SM00824">
    <property type="entry name" value="PKS_TE"/>
    <property type="match status" value="1"/>
</dbReference>
<dbReference type="GO" id="GO:0008610">
    <property type="term" value="P:lipid biosynthetic process"/>
    <property type="evidence" value="ECO:0007669"/>
    <property type="project" value="TreeGrafter"/>
</dbReference>
<evidence type="ECO:0000313" key="4">
    <source>
        <dbReference type="EMBL" id="SMC25109.1"/>
    </source>
</evidence>
<dbReference type="OrthoDB" id="8480037at2"/>
<evidence type="ECO:0000313" key="5">
    <source>
        <dbReference type="Proteomes" id="UP000192761"/>
    </source>
</evidence>
<evidence type="ECO:0000259" key="3">
    <source>
        <dbReference type="SMART" id="SM00824"/>
    </source>
</evidence>
<dbReference type="AlphaFoldDB" id="A0A1W1XM96"/>
<dbReference type="EMBL" id="FWXD01000010">
    <property type="protein sequence ID" value="SMC25109.1"/>
    <property type="molecule type" value="Genomic_DNA"/>
</dbReference>